<comment type="similarity">
    <text evidence="10">Belongs to the classical AGP family.</text>
</comment>
<comment type="subcellular location">
    <subcellularLocation>
        <location evidence="1">Cell membrane</location>
        <topology evidence="1">Lipid-anchor</topology>
        <topology evidence="1">GPI-anchor</topology>
    </subcellularLocation>
</comment>
<evidence type="ECO:0000256" key="12">
    <source>
        <dbReference type="SAM" id="Phobius"/>
    </source>
</evidence>
<evidence type="ECO:0000256" key="1">
    <source>
        <dbReference type="ARBA" id="ARBA00004609"/>
    </source>
</evidence>
<keyword evidence="4" id="KW-0732">Signal</keyword>
<evidence type="ECO:0000256" key="3">
    <source>
        <dbReference type="ARBA" id="ARBA00022622"/>
    </source>
</evidence>
<feature type="compositionally biased region" description="Low complexity" evidence="11">
    <location>
        <begin position="94"/>
        <end position="129"/>
    </location>
</feature>
<keyword evidence="6 12" id="KW-0472">Membrane</keyword>
<keyword evidence="8" id="KW-0449">Lipoprotein</keyword>
<dbReference type="Proteomes" id="UP000694251">
    <property type="component" value="Chromosome 8"/>
</dbReference>
<reference evidence="13 14" key="1">
    <citation type="submission" date="2020-12" db="EMBL/GenBank/DDBJ databases">
        <title>Concerted genomic and epigenomic changes stabilize Arabidopsis allopolyploids.</title>
        <authorList>
            <person name="Chen Z."/>
        </authorList>
    </citation>
    <scope>NUCLEOTIDE SEQUENCE [LARGE SCALE GENOMIC DNA]</scope>
    <source>
        <strain evidence="13">As9502</strain>
        <tissue evidence="13">Leaf</tissue>
    </source>
</reference>
<name>A0A8T2B0V1_ARASU</name>
<dbReference type="InterPro" id="IPR044959">
    <property type="entry name" value="AGP"/>
</dbReference>
<evidence type="ECO:0000256" key="9">
    <source>
        <dbReference type="ARBA" id="ARBA00025294"/>
    </source>
</evidence>
<organism evidence="13 14">
    <name type="scientific">Arabidopsis suecica</name>
    <name type="common">Swedish thale-cress</name>
    <name type="synonym">Cardaminopsis suecica</name>
    <dbReference type="NCBI Taxonomy" id="45249"/>
    <lineage>
        <taxon>Eukaryota</taxon>
        <taxon>Viridiplantae</taxon>
        <taxon>Streptophyta</taxon>
        <taxon>Embryophyta</taxon>
        <taxon>Tracheophyta</taxon>
        <taxon>Spermatophyta</taxon>
        <taxon>Magnoliopsida</taxon>
        <taxon>eudicotyledons</taxon>
        <taxon>Gunneridae</taxon>
        <taxon>Pentapetalae</taxon>
        <taxon>rosids</taxon>
        <taxon>malvids</taxon>
        <taxon>Brassicales</taxon>
        <taxon>Brassicaceae</taxon>
        <taxon>Camelineae</taxon>
        <taxon>Arabidopsis</taxon>
    </lineage>
</organism>
<evidence type="ECO:0000256" key="10">
    <source>
        <dbReference type="ARBA" id="ARBA00025756"/>
    </source>
</evidence>
<comment type="caution">
    <text evidence="13">The sequence shown here is derived from an EMBL/GenBank/DDBJ whole genome shotgun (WGS) entry which is preliminary data.</text>
</comment>
<accession>A0A8T2B0V1</accession>
<proteinExistence type="inferred from homology"/>
<keyword evidence="5" id="KW-0654">Proteoglycan</keyword>
<dbReference type="PANTHER" id="PTHR36321:SF21">
    <property type="entry name" value="CLASSICAL ARABINOGALACTAN PROTEIN 11"/>
    <property type="match status" value="1"/>
</dbReference>
<comment type="function">
    <text evidence="9">Proteoglycan that seems to be implicated in diverse developmental roles such as differentiation, cell-cell recognition, embryogenesis and programmed cell death.</text>
</comment>
<evidence type="ECO:0000256" key="11">
    <source>
        <dbReference type="SAM" id="MobiDB-lite"/>
    </source>
</evidence>
<evidence type="ECO:0000256" key="2">
    <source>
        <dbReference type="ARBA" id="ARBA00022475"/>
    </source>
</evidence>
<keyword evidence="2" id="KW-1003">Cell membrane</keyword>
<dbReference type="AlphaFoldDB" id="A0A8T2B0V1"/>
<feature type="region of interest" description="Disordered" evidence="11">
    <location>
        <begin position="94"/>
        <end position="186"/>
    </location>
</feature>
<keyword evidence="12" id="KW-1133">Transmembrane helix</keyword>
<evidence type="ECO:0000313" key="13">
    <source>
        <dbReference type="EMBL" id="KAG7580220.1"/>
    </source>
</evidence>
<keyword evidence="12" id="KW-0812">Transmembrane</keyword>
<sequence>MDVHFLLKSIDSPKISQFSKHINPSNCPLGFLHLKLLQYSEQNKIYCFSFGTKHLLFLISITIFKKKKMARQFVVFALLALAVATAFAADAPSAAPTVSPTKAPTTPTKAPAAAPKSSAAAPKASSPVAEEPTPEDDYSAATPSDSAEAPTVSSPPAPTPEADGPSTDGPSSDGPTAAESPKSGATTNVKLSIAGTVAAAGFFIFSL</sequence>
<dbReference type="GO" id="GO:0098552">
    <property type="term" value="C:side of membrane"/>
    <property type="evidence" value="ECO:0007669"/>
    <property type="project" value="UniProtKB-KW"/>
</dbReference>
<dbReference type="GO" id="GO:0005886">
    <property type="term" value="C:plasma membrane"/>
    <property type="evidence" value="ECO:0007669"/>
    <property type="project" value="UniProtKB-SubCell"/>
</dbReference>
<keyword evidence="3" id="KW-0336">GPI-anchor</keyword>
<keyword evidence="7" id="KW-0325">Glycoprotein</keyword>
<evidence type="ECO:0000256" key="5">
    <source>
        <dbReference type="ARBA" id="ARBA00022974"/>
    </source>
</evidence>
<evidence type="ECO:0000256" key="8">
    <source>
        <dbReference type="ARBA" id="ARBA00023288"/>
    </source>
</evidence>
<evidence type="ECO:0000313" key="14">
    <source>
        <dbReference type="Proteomes" id="UP000694251"/>
    </source>
</evidence>
<keyword evidence="14" id="KW-1185">Reference proteome</keyword>
<protein>
    <submittedName>
        <fullName evidence="13">Uncharacterized protein</fullName>
    </submittedName>
</protein>
<evidence type="ECO:0000256" key="4">
    <source>
        <dbReference type="ARBA" id="ARBA00022729"/>
    </source>
</evidence>
<evidence type="ECO:0000256" key="6">
    <source>
        <dbReference type="ARBA" id="ARBA00023136"/>
    </source>
</evidence>
<dbReference type="PANTHER" id="PTHR36321">
    <property type="entry name" value="CLASSICAL ARABINOGALACTAN PROTEIN 9"/>
    <property type="match status" value="1"/>
</dbReference>
<dbReference type="OrthoDB" id="1114201at2759"/>
<feature type="transmembrane region" description="Helical" evidence="12">
    <location>
        <begin position="73"/>
        <end position="89"/>
    </location>
</feature>
<dbReference type="EMBL" id="JAEFBJ010000008">
    <property type="protein sequence ID" value="KAG7580220.1"/>
    <property type="molecule type" value="Genomic_DNA"/>
</dbReference>
<evidence type="ECO:0000256" key="7">
    <source>
        <dbReference type="ARBA" id="ARBA00023180"/>
    </source>
</evidence>
<gene>
    <name evidence="13" type="ORF">ISN44_As08g000420</name>
</gene>